<dbReference type="AlphaFoldDB" id="A0A255DH37"/>
<dbReference type="Gene3D" id="3.40.50.150">
    <property type="entry name" value="Vaccinia Virus protein VP39"/>
    <property type="match status" value="1"/>
</dbReference>
<reference evidence="4 5" key="1">
    <citation type="submission" date="2017-07" db="EMBL/GenBank/DDBJ databases">
        <title>The new phylogeny of genus Mycobacterium.</title>
        <authorList>
            <person name="Tortoli E."/>
            <person name="Trovato A."/>
            <person name="Cirillo D.M."/>
        </authorList>
    </citation>
    <scope>NUCLEOTIDE SEQUENCE [LARGE SCALE GENOMIC DNA]</scope>
    <source>
        <strain evidence="4 5">ATCC 33027</strain>
    </source>
</reference>
<dbReference type="EMBL" id="NOZR01000011">
    <property type="protein sequence ID" value="OYN78718.1"/>
    <property type="molecule type" value="Genomic_DNA"/>
</dbReference>
<evidence type="ECO:0008006" key="6">
    <source>
        <dbReference type="Google" id="ProtNLM"/>
    </source>
</evidence>
<comment type="caution">
    <text evidence="4">The sequence shown here is derived from an EMBL/GenBank/DDBJ whole genome shotgun (WGS) entry which is preliminary data.</text>
</comment>
<dbReference type="Pfam" id="PF21782">
    <property type="entry name" value="WHD_PKMT"/>
    <property type="match status" value="1"/>
</dbReference>
<organism evidence="4 5">
    <name type="scientific">Mycolicibacterium sphagni</name>
    <dbReference type="NCBI Taxonomy" id="1786"/>
    <lineage>
        <taxon>Bacteria</taxon>
        <taxon>Bacillati</taxon>
        <taxon>Actinomycetota</taxon>
        <taxon>Actinomycetes</taxon>
        <taxon>Mycobacteriales</taxon>
        <taxon>Mycobacteriaceae</taxon>
        <taxon>Mycolicibacterium</taxon>
    </lineage>
</organism>
<dbReference type="Pfam" id="PF10119">
    <property type="entry name" value="MethyTransf_Reg"/>
    <property type="match status" value="1"/>
</dbReference>
<dbReference type="InterPro" id="IPR048976">
    <property type="entry name" value="WHD_PKMT"/>
</dbReference>
<name>A0A255DH37_9MYCO</name>
<dbReference type="InterPro" id="IPR041698">
    <property type="entry name" value="Methyltransf_25"/>
</dbReference>
<feature type="domain" description="PKMT C-terminal winged helix" evidence="3">
    <location>
        <begin position="444"/>
        <end position="531"/>
    </location>
</feature>
<dbReference type="Proteomes" id="UP000216063">
    <property type="component" value="Unassembled WGS sequence"/>
</dbReference>
<accession>A0A255DH37</accession>
<dbReference type="InterPro" id="IPR029063">
    <property type="entry name" value="SAM-dependent_MTases_sf"/>
</dbReference>
<protein>
    <recommendedName>
        <fullName evidence="6">Methyltransferase</fullName>
    </recommendedName>
</protein>
<evidence type="ECO:0000259" key="2">
    <source>
        <dbReference type="Pfam" id="PF13649"/>
    </source>
</evidence>
<evidence type="ECO:0000313" key="4">
    <source>
        <dbReference type="EMBL" id="OYN78718.1"/>
    </source>
</evidence>
<dbReference type="InterPro" id="IPR050723">
    <property type="entry name" value="CFA/CMAS"/>
</dbReference>
<dbReference type="CDD" id="cd02440">
    <property type="entry name" value="AdoMet_MTases"/>
    <property type="match status" value="1"/>
</dbReference>
<feature type="domain" description="Methyltransferase regulatory" evidence="1">
    <location>
        <begin position="225"/>
        <end position="308"/>
    </location>
</feature>
<dbReference type="SUPFAM" id="SSF53335">
    <property type="entry name" value="S-adenosyl-L-methionine-dependent methyltransferases"/>
    <property type="match status" value="1"/>
</dbReference>
<proteinExistence type="predicted"/>
<evidence type="ECO:0000313" key="5">
    <source>
        <dbReference type="Proteomes" id="UP000216063"/>
    </source>
</evidence>
<keyword evidence="5" id="KW-1185">Reference proteome</keyword>
<evidence type="ECO:0000259" key="3">
    <source>
        <dbReference type="Pfam" id="PF21782"/>
    </source>
</evidence>
<feature type="domain" description="Methyltransferase" evidence="2">
    <location>
        <begin position="55"/>
        <end position="153"/>
    </location>
</feature>
<dbReference type="PANTHER" id="PTHR43667:SF2">
    <property type="entry name" value="FATTY ACID C-METHYL TRANSFERASE"/>
    <property type="match status" value="1"/>
</dbReference>
<evidence type="ECO:0000259" key="1">
    <source>
        <dbReference type="Pfam" id="PF10119"/>
    </source>
</evidence>
<dbReference type="Pfam" id="PF13649">
    <property type="entry name" value="Methyltransf_25"/>
    <property type="match status" value="1"/>
</dbReference>
<dbReference type="OrthoDB" id="5298787at2"/>
<sequence length="538" mass="59136">MRQTDDLDDAVNRLQADYDETPYTSNSFPQSAPGQLAAVAHVFGLQAPEVTGARVLEIGCASGGNVLPFAAANPHAYAVGIDLSQVQIDQARALADGLGLRNIEFIAADIAQVDPALLGRFDFIIAHGVYSWVPPEVQDALLAAVRSLLAPDGVGYVSYNVYPGWKSKEIVRDVMLLASRADRTPEDKVHSAKEVVDYLEEVAPAEGVLARVLAESRAFSEGFGDSYLLHDELETFNSPCYFHELVSHAGEHGLAFVAEARPQTMIPANFGPRVAEFLAAKCGGDQVMTEQYLDFVTNRMFRESLLVHTERATQINHTPGRSRYARLHLSAFLPPADEPTRIDYSRQDYLQPDGARLFTNDPGIKAGIDALTDRWPWTISYQELVDAVSARLLAAGVAASPGLAANIENLMATLVLQGGASYRLEPLLPEPTRDPLRLSEPVRRMAELTRNQPDASTFNVWHETLILSPLDRHLFPLLDGTNDRSALIDALVAVNRETPLEIDDGRRLSDEAELRAALARYIDDLPQHLSEMKLARIR</sequence>
<dbReference type="InterPro" id="IPR018773">
    <property type="entry name" value="MeTrfase_reg_dom_prd"/>
</dbReference>
<gene>
    <name evidence="4" type="ORF">CG716_15075</name>
</gene>
<dbReference type="PANTHER" id="PTHR43667">
    <property type="entry name" value="CYCLOPROPANE-FATTY-ACYL-PHOSPHOLIPID SYNTHASE"/>
    <property type="match status" value="1"/>
</dbReference>
<dbReference type="RefSeq" id="WP_094480923.1">
    <property type="nucleotide sequence ID" value="NZ_NOZR01000011.1"/>
</dbReference>